<protein>
    <submittedName>
        <fullName evidence="1">Uncharacterized protein</fullName>
    </submittedName>
</protein>
<reference evidence="1" key="1">
    <citation type="journal article" date="2023" name="Science">
        <title>Genome structures resolve the early diversification of teleost fishes.</title>
        <authorList>
            <person name="Parey E."/>
            <person name="Louis A."/>
            <person name="Montfort J."/>
            <person name="Bouchez O."/>
            <person name="Roques C."/>
            <person name="Iampietro C."/>
            <person name="Lluch J."/>
            <person name="Castinel A."/>
            <person name="Donnadieu C."/>
            <person name="Desvignes T."/>
            <person name="Floi Bucao C."/>
            <person name="Jouanno E."/>
            <person name="Wen M."/>
            <person name="Mejri S."/>
            <person name="Dirks R."/>
            <person name="Jansen H."/>
            <person name="Henkel C."/>
            <person name="Chen W.J."/>
            <person name="Zahm M."/>
            <person name="Cabau C."/>
            <person name="Klopp C."/>
            <person name="Thompson A.W."/>
            <person name="Robinson-Rechavi M."/>
            <person name="Braasch I."/>
            <person name="Lecointre G."/>
            <person name="Bobe J."/>
            <person name="Postlethwait J.H."/>
            <person name="Berthelot C."/>
            <person name="Roest Crollius H."/>
            <person name="Guiguen Y."/>
        </authorList>
    </citation>
    <scope>NUCLEOTIDE SEQUENCE</scope>
    <source>
        <strain evidence="1">NC1722</strain>
    </source>
</reference>
<dbReference type="Proteomes" id="UP001221898">
    <property type="component" value="Unassembled WGS sequence"/>
</dbReference>
<dbReference type="AlphaFoldDB" id="A0AAD7R150"/>
<dbReference type="EMBL" id="JAINUG010002072">
    <property type="protein sequence ID" value="KAJ8351093.1"/>
    <property type="molecule type" value="Genomic_DNA"/>
</dbReference>
<organism evidence="1 2">
    <name type="scientific">Aldrovandia affinis</name>
    <dbReference type="NCBI Taxonomy" id="143900"/>
    <lineage>
        <taxon>Eukaryota</taxon>
        <taxon>Metazoa</taxon>
        <taxon>Chordata</taxon>
        <taxon>Craniata</taxon>
        <taxon>Vertebrata</taxon>
        <taxon>Euteleostomi</taxon>
        <taxon>Actinopterygii</taxon>
        <taxon>Neopterygii</taxon>
        <taxon>Teleostei</taxon>
        <taxon>Notacanthiformes</taxon>
        <taxon>Halosauridae</taxon>
        <taxon>Aldrovandia</taxon>
    </lineage>
</organism>
<accession>A0AAD7R150</accession>
<gene>
    <name evidence="1" type="ORF">AAFF_G00151540</name>
</gene>
<sequence length="121" mass="12930">MEQWLGSAMLAVAEAYYAELFSRRAMIRAEAALLDCVSARLRARRRVHGGGRVTGRSEGRCCPYGTASRAGHDGLPKEFYNASGSSLARPTGGLQGPPGEGVLSASIGRVCWRSSSRGRQD</sequence>
<comment type="caution">
    <text evidence="1">The sequence shown here is derived from an EMBL/GenBank/DDBJ whole genome shotgun (WGS) entry which is preliminary data.</text>
</comment>
<evidence type="ECO:0000313" key="1">
    <source>
        <dbReference type="EMBL" id="KAJ8351093.1"/>
    </source>
</evidence>
<name>A0AAD7R150_9TELE</name>
<keyword evidence="2" id="KW-1185">Reference proteome</keyword>
<evidence type="ECO:0000313" key="2">
    <source>
        <dbReference type="Proteomes" id="UP001221898"/>
    </source>
</evidence>
<proteinExistence type="predicted"/>